<keyword evidence="1" id="KW-1133">Transmembrane helix</keyword>
<dbReference type="EMBL" id="FNTI01000001">
    <property type="protein sequence ID" value="SEE18007.1"/>
    <property type="molecule type" value="Genomic_DNA"/>
</dbReference>
<dbReference type="AlphaFoldDB" id="A0A1M7GDN1"/>
<dbReference type="RefSeq" id="WP_244525068.1">
    <property type="nucleotide sequence ID" value="NZ_FNTI01000001.1"/>
</dbReference>
<keyword evidence="1" id="KW-0472">Membrane</keyword>
<organism evidence="2 3">
    <name type="scientific">Bradyrhizobium lablabi</name>
    <dbReference type="NCBI Taxonomy" id="722472"/>
    <lineage>
        <taxon>Bacteria</taxon>
        <taxon>Pseudomonadati</taxon>
        <taxon>Pseudomonadota</taxon>
        <taxon>Alphaproteobacteria</taxon>
        <taxon>Hyphomicrobiales</taxon>
        <taxon>Nitrobacteraceae</taxon>
        <taxon>Bradyrhizobium</taxon>
    </lineage>
</organism>
<feature type="transmembrane region" description="Helical" evidence="1">
    <location>
        <begin position="32"/>
        <end position="53"/>
    </location>
</feature>
<evidence type="ECO:0000256" key="1">
    <source>
        <dbReference type="SAM" id="Phobius"/>
    </source>
</evidence>
<dbReference type="Proteomes" id="UP000183208">
    <property type="component" value="Unassembled WGS sequence"/>
</dbReference>
<accession>A0A1M7GDN1</accession>
<name>A0A1M7GDN1_9BRAD</name>
<feature type="transmembrane region" description="Helical" evidence="1">
    <location>
        <begin position="65"/>
        <end position="89"/>
    </location>
</feature>
<proteinExistence type="predicted"/>
<protein>
    <submittedName>
        <fullName evidence="2">Uncharacterized protein</fullName>
    </submittedName>
</protein>
<gene>
    <name evidence="2" type="ORF">SAMN05444171_6547</name>
</gene>
<reference evidence="2 3" key="1">
    <citation type="submission" date="2016-10" db="EMBL/GenBank/DDBJ databases">
        <authorList>
            <person name="de Groot N.N."/>
        </authorList>
    </citation>
    <scope>NUCLEOTIDE SEQUENCE [LARGE SCALE GENOMIC DNA]</scope>
    <source>
        <strain evidence="2 3">GAS522</strain>
    </source>
</reference>
<evidence type="ECO:0000313" key="3">
    <source>
        <dbReference type="Proteomes" id="UP000183208"/>
    </source>
</evidence>
<sequence>MFDPFEVRKEAIASTEQACGGAHWVDMKTGSWAIIAVLLAILAATIWLGYEGWTMDQDVQVSKHGYIAMALGIFFSLVIGIALMTLVFYSSRAGYDEPPQQIGKQRNPSKE</sequence>
<evidence type="ECO:0000313" key="2">
    <source>
        <dbReference type="EMBL" id="SEE18007.1"/>
    </source>
</evidence>
<keyword evidence="1" id="KW-0812">Transmembrane</keyword>